<evidence type="ECO:0000256" key="1">
    <source>
        <dbReference type="ARBA" id="ARBA00023242"/>
    </source>
</evidence>
<organism evidence="3 4">
    <name type="scientific">Diplocarpon rosae</name>
    <dbReference type="NCBI Taxonomy" id="946125"/>
    <lineage>
        <taxon>Eukaryota</taxon>
        <taxon>Fungi</taxon>
        <taxon>Dikarya</taxon>
        <taxon>Ascomycota</taxon>
        <taxon>Pezizomycotina</taxon>
        <taxon>Leotiomycetes</taxon>
        <taxon>Helotiales</taxon>
        <taxon>Drepanopezizaceae</taxon>
        <taxon>Diplocarpon</taxon>
    </lineage>
</organism>
<evidence type="ECO:0000256" key="2">
    <source>
        <dbReference type="SAM" id="MobiDB-lite"/>
    </source>
</evidence>
<name>A0AAD9T779_9HELO</name>
<feature type="region of interest" description="Disordered" evidence="2">
    <location>
        <begin position="158"/>
        <end position="209"/>
    </location>
</feature>
<feature type="compositionally biased region" description="Polar residues" evidence="2">
    <location>
        <begin position="183"/>
        <end position="203"/>
    </location>
</feature>
<comment type="caution">
    <text evidence="3">The sequence shown here is derived from an EMBL/GenBank/DDBJ whole genome shotgun (WGS) entry which is preliminary data.</text>
</comment>
<protein>
    <submittedName>
        <fullName evidence="3">Uncharacterized protein</fullName>
    </submittedName>
</protein>
<dbReference type="Proteomes" id="UP001285354">
    <property type="component" value="Unassembled WGS sequence"/>
</dbReference>
<dbReference type="AlphaFoldDB" id="A0AAD9T779"/>
<feature type="compositionally biased region" description="Polar residues" evidence="2">
    <location>
        <begin position="67"/>
        <end position="84"/>
    </location>
</feature>
<feature type="compositionally biased region" description="Polar residues" evidence="2">
    <location>
        <begin position="1"/>
        <end position="10"/>
    </location>
</feature>
<sequence length="956" mass="106279">MMMETLTSQPGGLGASVGPGPMSPRRVRGRRESKVAYRNINNTIINNNKSNRNKNNNSSSNNENKIDTYTNRGYSSRQNQNQAAATAHPYPSSPDHVLHGLSHDGQFHTQTANLDLAGFQIHRSPNRYSNAGPLFRQSHQDYSDDTSWLLLSSPTYTLASNQSSPPPNQGDYGGNHAQPPKNEISQVPDTSWTITTPRSSNVDSDIDGMSDMPIGSFGSLDTHKMMFPAANTTTSSVSDTYVFPMVSSHFDTSGAQSHGLELPEEFHHVGQSFDASSPGATTGSPPFLEFENDFSGVSPSWNNGMLLYGADAAQWSSSTSIPPLLRAQQFQTQSSPAIFLPNNPWNSQHAQASTYQQNASTGGVAFGPLRDTPYHQRVARHDFLDTLDAPNHAIDPVSPISDNGWAIISNPPSSYAPSHDSPVSQLSTLSHTSSPPRQETEIQHAHIYNSIPGPPKAKLLRGRQRGLTAVEKKQARDVREAKACWACHISKTKCSPCSPGKPCEQCARLAGKRRFCLFSCFNDPLETLSTFLVPSYLMGHFTKANVESFVTRNASSWGTQYMCIRMDWGYRKLLQANVVALALRSSSSEMGFHHQTISSGNTRPLLVRKSSPPLGIPLAAMDEMQVSYSKYIQDIVQSDFAMYLPTAYVDQVSDLPRRLLGAVASYYSAGSAADNESAILRRALEMHVTSVILERSLFLDQESLHKVQDHLHQEFPQRSAPRCAQRQIKLAFFLLQQRRIRLVLKDWGSLMWSTNTGAAKDKEWAIAFSVFLTLILVMDKTLGAAYYFCEGRIKHYGHQASTEREAFRDLVRLTQRELFDRCKEIFHWKFKSRKGGKEACNPIRDGIDAFQGKSKTTDRDVIRFVDELRQVVEDFGEDSRVQWIRRLRLTVSPEQEIRSHGATDRAGESEYTDGGRLAGIFLHDLLSSKTDAKTGFPDCGRVKGLQRSTERIEDGV</sequence>
<keyword evidence="1" id="KW-0539">Nucleus</keyword>
<feature type="compositionally biased region" description="Low complexity" evidence="2">
    <location>
        <begin position="39"/>
        <end position="63"/>
    </location>
</feature>
<reference evidence="3" key="1">
    <citation type="submission" date="2023-06" db="EMBL/GenBank/DDBJ databases">
        <title>Draft genome of Marssonina rosae.</title>
        <authorList>
            <person name="Cheng Q."/>
        </authorList>
    </citation>
    <scope>NUCLEOTIDE SEQUENCE</scope>
    <source>
        <strain evidence="3">R4</strain>
    </source>
</reference>
<dbReference type="PANTHER" id="PTHR35392">
    <property type="entry name" value="ZN(II)2CYS6 TRANSCRIPTION FACTOR (EUROFUNG)-RELATED-RELATED"/>
    <property type="match status" value="1"/>
</dbReference>
<dbReference type="PANTHER" id="PTHR35392:SF5">
    <property type="entry name" value="ZN(2)-C6 FUNGAL-TYPE DOMAIN-CONTAINING PROTEIN"/>
    <property type="match status" value="1"/>
</dbReference>
<dbReference type="InterPro" id="IPR001138">
    <property type="entry name" value="Zn2Cys6_DnaBD"/>
</dbReference>
<dbReference type="GO" id="GO:0008270">
    <property type="term" value="F:zinc ion binding"/>
    <property type="evidence" value="ECO:0007669"/>
    <property type="project" value="InterPro"/>
</dbReference>
<feature type="region of interest" description="Disordered" evidence="2">
    <location>
        <begin position="411"/>
        <end position="440"/>
    </location>
</feature>
<dbReference type="CDD" id="cd00067">
    <property type="entry name" value="GAL4"/>
    <property type="match status" value="1"/>
</dbReference>
<dbReference type="GO" id="GO:0000981">
    <property type="term" value="F:DNA-binding transcription factor activity, RNA polymerase II-specific"/>
    <property type="evidence" value="ECO:0007669"/>
    <property type="project" value="InterPro"/>
</dbReference>
<proteinExistence type="predicted"/>
<dbReference type="EMBL" id="JAUBYV010000001">
    <property type="protein sequence ID" value="KAK2629615.1"/>
    <property type="molecule type" value="Genomic_DNA"/>
</dbReference>
<feature type="compositionally biased region" description="Polar residues" evidence="2">
    <location>
        <begin position="411"/>
        <end position="437"/>
    </location>
</feature>
<gene>
    <name evidence="3" type="ORF">QTJ16_000435</name>
</gene>
<keyword evidence="4" id="KW-1185">Reference proteome</keyword>
<evidence type="ECO:0000313" key="4">
    <source>
        <dbReference type="Proteomes" id="UP001285354"/>
    </source>
</evidence>
<accession>A0AAD9T779</accession>
<dbReference type="InterPro" id="IPR052973">
    <property type="entry name" value="Fungal_sec-metab_reg_TF"/>
</dbReference>
<evidence type="ECO:0000313" key="3">
    <source>
        <dbReference type="EMBL" id="KAK2629615.1"/>
    </source>
</evidence>
<feature type="region of interest" description="Disordered" evidence="2">
    <location>
        <begin position="1"/>
        <end position="103"/>
    </location>
</feature>